<dbReference type="GO" id="GO:0006355">
    <property type="term" value="P:regulation of DNA-templated transcription"/>
    <property type="evidence" value="ECO:0007669"/>
    <property type="project" value="InterPro"/>
</dbReference>
<evidence type="ECO:0000313" key="2">
    <source>
        <dbReference type="EMBL" id="AKU79866.1"/>
    </source>
</evidence>
<proteinExistence type="predicted"/>
<sequence>MKYNSKIIRHKTNSSLKQIKNYVDKKLLNSSIIDNKLEMNDYELIKLYKIKFLQYIGFSLDDIKIIFDNMKDIDIYKMFNYFLITENNLLSCFENNFKTFLNSNSLIINIDTFGYFKSESLGRGVMFELYNFRKMWYQDKFKKEELKDLRSSIFKEFHIYNKNNNITELNSLFTKLNYFLESNIINYNKLHFLCLFKWWTTDPRYVKQIKNRCKLNYGPEIFKQALIWCSKY</sequence>
<dbReference type="KEGG" id="stur:STURON_00620"/>
<organism evidence="2 3">
    <name type="scientific">Spiroplasma turonicum</name>
    <dbReference type="NCBI Taxonomy" id="216946"/>
    <lineage>
        <taxon>Bacteria</taxon>
        <taxon>Bacillati</taxon>
        <taxon>Mycoplasmatota</taxon>
        <taxon>Mollicutes</taxon>
        <taxon>Entomoplasmatales</taxon>
        <taxon>Spiroplasmataceae</taxon>
        <taxon>Spiroplasma</taxon>
    </lineage>
</organism>
<evidence type="ECO:0000313" key="3">
    <source>
        <dbReference type="Proteomes" id="UP000067243"/>
    </source>
</evidence>
<gene>
    <name evidence="2" type="ORF">STURON_00620</name>
</gene>
<dbReference type="RefSeq" id="WP_075048450.1">
    <property type="nucleotide sequence ID" value="NZ_CP012328.1"/>
</dbReference>
<dbReference type="AlphaFoldDB" id="A0A0K1P6C7"/>
<name>A0A0K1P6C7_9MOLU</name>
<dbReference type="PATRIC" id="fig|216946.3.peg.634"/>
<feature type="domain" description="HTH merR-type" evidence="1">
    <location>
        <begin position="40"/>
        <end position="69"/>
    </location>
</feature>
<reference evidence="2 3" key="1">
    <citation type="journal article" date="2015" name="Genome Announc.">
        <title>Complete Genome Sequence of Spiroplasma turonicum Strain Tab4cT, a Parasite of a Horse Fly, Haematopota sp. (Diptera: Tabanidae).</title>
        <authorList>
            <person name="Davis R.E."/>
            <person name="Shao J."/>
            <person name="Zhao Y."/>
            <person name="Gasparich G.E."/>
            <person name="Gaynor B.J."/>
            <person name="Donofrio N."/>
        </authorList>
    </citation>
    <scope>NUCLEOTIDE SEQUENCE [LARGE SCALE GENOMIC DNA]</scope>
    <source>
        <strain evidence="2 3">Tab4c</strain>
    </source>
</reference>
<dbReference type="OrthoDB" id="389443at2"/>
<accession>A0A0K1P6C7</accession>
<dbReference type="GO" id="GO:0003677">
    <property type="term" value="F:DNA binding"/>
    <property type="evidence" value="ECO:0007669"/>
    <property type="project" value="InterPro"/>
</dbReference>
<keyword evidence="3" id="KW-1185">Reference proteome</keyword>
<protein>
    <recommendedName>
        <fullName evidence="1">HTH merR-type domain-containing protein</fullName>
    </recommendedName>
</protein>
<evidence type="ECO:0000259" key="1">
    <source>
        <dbReference type="PROSITE" id="PS50937"/>
    </source>
</evidence>
<dbReference type="InterPro" id="IPR000551">
    <property type="entry name" value="MerR-type_HTH_dom"/>
</dbReference>
<dbReference type="Proteomes" id="UP000067243">
    <property type="component" value="Chromosome"/>
</dbReference>
<dbReference type="STRING" id="216946.STURO_v1c06190"/>
<dbReference type="PROSITE" id="PS50937">
    <property type="entry name" value="HTH_MERR_2"/>
    <property type="match status" value="1"/>
</dbReference>
<dbReference type="EMBL" id="CP012328">
    <property type="protein sequence ID" value="AKU79866.1"/>
    <property type="molecule type" value="Genomic_DNA"/>
</dbReference>